<sequence length="173" mass="19767">MEGLEQASVRKIAKEAGLSVGAMRHYFSTQSDLFAYSMKLVSDRVKKRAYEKKYDGTPLEAMQEVLSEFLPINEEQRIEMEVWLVFSAKTLVNPDLKSLGKTVYHEMRGVVEHVIQSLIDLQLAKDDLDKQLEVERLYALIDGLALHSILYPDELSSNKTVDTLKYHLQSLCT</sequence>
<dbReference type="SUPFAM" id="SSF48498">
    <property type="entry name" value="Tetracyclin repressor-like, C-terminal domain"/>
    <property type="match status" value="1"/>
</dbReference>
<keyword evidence="4" id="KW-0804">Transcription</keyword>
<keyword evidence="3 5" id="KW-0238">DNA-binding</keyword>
<dbReference type="PROSITE" id="PS01081">
    <property type="entry name" value="HTH_TETR_1"/>
    <property type="match status" value="1"/>
</dbReference>
<comment type="caution">
    <text evidence="7">The sequence shown here is derived from an EMBL/GenBank/DDBJ whole genome shotgun (WGS) entry which is preliminary data.</text>
</comment>
<gene>
    <name evidence="7" type="primary">pksA</name>
    <name evidence="7" type="ORF">GCM10011398_28560</name>
</gene>
<evidence type="ECO:0000313" key="8">
    <source>
        <dbReference type="Proteomes" id="UP000622860"/>
    </source>
</evidence>
<dbReference type="InterPro" id="IPR023772">
    <property type="entry name" value="DNA-bd_HTH_TetR-type_CS"/>
</dbReference>
<evidence type="ECO:0000256" key="1">
    <source>
        <dbReference type="ARBA" id="ARBA00022491"/>
    </source>
</evidence>
<evidence type="ECO:0000259" key="6">
    <source>
        <dbReference type="PROSITE" id="PS50977"/>
    </source>
</evidence>
<name>A0A917HKB0_9BACI</name>
<reference evidence="7" key="1">
    <citation type="journal article" date="2014" name="Int. J. Syst. Evol. Microbiol.">
        <title>Complete genome sequence of Corynebacterium casei LMG S-19264T (=DSM 44701T), isolated from a smear-ripened cheese.</title>
        <authorList>
            <consortium name="US DOE Joint Genome Institute (JGI-PGF)"/>
            <person name="Walter F."/>
            <person name="Albersmeier A."/>
            <person name="Kalinowski J."/>
            <person name="Ruckert C."/>
        </authorList>
    </citation>
    <scope>NUCLEOTIDE SEQUENCE</scope>
    <source>
        <strain evidence="7">CGMCC 1.12754</strain>
    </source>
</reference>
<dbReference type="SUPFAM" id="SSF46689">
    <property type="entry name" value="Homeodomain-like"/>
    <property type="match status" value="1"/>
</dbReference>
<feature type="domain" description="HTH tetR-type" evidence="6">
    <location>
        <begin position="1"/>
        <end position="45"/>
    </location>
</feature>
<evidence type="ECO:0000256" key="2">
    <source>
        <dbReference type="ARBA" id="ARBA00023015"/>
    </source>
</evidence>
<dbReference type="PROSITE" id="PS50977">
    <property type="entry name" value="HTH_TETR_2"/>
    <property type="match status" value="1"/>
</dbReference>
<keyword evidence="1" id="KW-0678">Repressor</keyword>
<proteinExistence type="predicted"/>
<dbReference type="GO" id="GO:0003677">
    <property type="term" value="F:DNA binding"/>
    <property type="evidence" value="ECO:0007669"/>
    <property type="project" value="UniProtKB-UniRule"/>
</dbReference>
<evidence type="ECO:0000313" key="7">
    <source>
        <dbReference type="EMBL" id="GGG81401.1"/>
    </source>
</evidence>
<evidence type="ECO:0000256" key="5">
    <source>
        <dbReference type="PROSITE-ProRule" id="PRU00335"/>
    </source>
</evidence>
<dbReference type="Pfam" id="PF13977">
    <property type="entry name" value="TetR_C_6"/>
    <property type="match status" value="1"/>
</dbReference>
<dbReference type="Pfam" id="PF00440">
    <property type="entry name" value="TetR_N"/>
    <property type="match status" value="1"/>
</dbReference>
<dbReference type="Proteomes" id="UP000622860">
    <property type="component" value="Unassembled WGS sequence"/>
</dbReference>
<dbReference type="EMBL" id="BMFR01000013">
    <property type="protein sequence ID" value="GGG81401.1"/>
    <property type="molecule type" value="Genomic_DNA"/>
</dbReference>
<dbReference type="AlphaFoldDB" id="A0A917HKB0"/>
<reference evidence="7" key="2">
    <citation type="submission" date="2020-09" db="EMBL/GenBank/DDBJ databases">
        <authorList>
            <person name="Sun Q."/>
            <person name="Zhou Y."/>
        </authorList>
    </citation>
    <scope>NUCLEOTIDE SEQUENCE</scope>
    <source>
        <strain evidence="7">CGMCC 1.12754</strain>
    </source>
</reference>
<keyword evidence="2" id="KW-0805">Transcription regulation</keyword>
<evidence type="ECO:0000256" key="3">
    <source>
        <dbReference type="ARBA" id="ARBA00023125"/>
    </source>
</evidence>
<keyword evidence="8" id="KW-1185">Reference proteome</keyword>
<feature type="DNA-binding region" description="H-T-H motif" evidence="5">
    <location>
        <begin position="8"/>
        <end position="27"/>
    </location>
</feature>
<organism evidence="7 8">
    <name type="scientific">Virgibacillus oceani</name>
    <dbReference type="NCBI Taxonomy" id="1479511"/>
    <lineage>
        <taxon>Bacteria</taxon>
        <taxon>Bacillati</taxon>
        <taxon>Bacillota</taxon>
        <taxon>Bacilli</taxon>
        <taxon>Bacillales</taxon>
        <taxon>Bacillaceae</taxon>
        <taxon>Virgibacillus</taxon>
    </lineage>
</organism>
<evidence type="ECO:0000256" key="4">
    <source>
        <dbReference type="ARBA" id="ARBA00023163"/>
    </source>
</evidence>
<dbReference type="InterPro" id="IPR001647">
    <property type="entry name" value="HTH_TetR"/>
</dbReference>
<dbReference type="InterPro" id="IPR036271">
    <property type="entry name" value="Tet_transcr_reg_TetR-rel_C_sf"/>
</dbReference>
<dbReference type="Gene3D" id="1.10.357.10">
    <property type="entry name" value="Tetracycline Repressor, domain 2"/>
    <property type="match status" value="1"/>
</dbReference>
<accession>A0A917HKB0</accession>
<dbReference type="InterPro" id="IPR009057">
    <property type="entry name" value="Homeodomain-like_sf"/>
</dbReference>
<dbReference type="InterPro" id="IPR039538">
    <property type="entry name" value="BetI_C"/>
</dbReference>
<protein>
    <submittedName>
        <fullName evidence="7">HTH-type transcriptional regulator PksA</fullName>
    </submittedName>
</protein>